<evidence type="ECO:0008006" key="3">
    <source>
        <dbReference type="Google" id="ProtNLM"/>
    </source>
</evidence>
<dbReference type="InterPro" id="IPR019504">
    <property type="entry name" value="Peptidase_U49_Lit_pept"/>
</dbReference>
<protein>
    <recommendedName>
        <fullName evidence="3">Peptidase U49</fullName>
    </recommendedName>
</protein>
<evidence type="ECO:0000313" key="1">
    <source>
        <dbReference type="EMBL" id="NMH26554.1"/>
    </source>
</evidence>
<proteinExistence type="predicted"/>
<sequence>MKTSVKSQHHTGEQPIRVLKHNISHRFENIESDFNIKLQDMINSKKLFPGINYHISNRSLLEKQMPYVDANGVINLHETFMSYVWIMSFSLFVLYEEAVAKPMQKQQGQLNIADVNIPLLHLTEELFEYGKSLVTSYSIWDKNYFPNPEEYSADDVFYVERTNGLYLYAMTFILCHEFAHVEFEHFAKLNKVDQKTLETEADKRAIELVLKSKDGQNDKSVEYGILIGLVSLLFIRKSASGKGSHPDSDERIIKYLETINPDFDEPIWGVACLGIKLWDNQFKHNFDYPKYVNDFKEFFYHLVSQIKK</sequence>
<keyword evidence="2" id="KW-1185">Reference proteome</keyword>
<gene>
    <name evidence="1" type="ORF">G6047_00790</name>
</gene>
<evidence type="ECO:0000313" key="2">
    <source>
        <dbReference type="Proteomes" id="UP000712080"/>
    </source>
</evidence>
<reference evidence="1" key="1">
    <citation type="submission" date="2020-02" db="EMBL/GenBank/DDBJ databases">
        <title>Flavobacterium sp. genome.</title>
        <authorList>
            <person name="Jung H.S."/>
            <person name="Baek J.H."/>
            <person name="Jeon C.O."/>
        </authorList>
    </citation>
    <scope>NUCLEOTIDE SEQUENCE</scope>
    <source>
        <strain evidence="1">SE-s28</strain>
    </source>
</reference>
<organism evidence="1 2">
    <name type="scientific">Flavobacterium silvaticum</name>
    <dbReference type="NCBI Taxonomy" id="1852020"/>
    <lineage>
        <taxon>Bacteria</taxon>
        <taxon>Pseudomonadati</taxon>
        <taxon>Bacteroidota</taxon>
        <taxon>Flavobacteriia</taxon>
        <taxon>Flavobacteriales</taxon>
        <taxon>Flavobacteriaceae</taxon>
        <taxon>Flavobacterium</taxon>
    </lineage>
</organism>
<dbReference type="Pfam" id="PF10463">
    <property type="entry name" value="Peptidase_U49"/>
    <property type="match status" value="1"/>
</dbReference>
<dbReference type="RefSeq" id="WP_169525473.1">
    <property type="nucleotide sequence ID" value="NZ_JAAMPU010000091.1"/>
</dbReference>
<dbReference type="AlphaFoldDB" id="A0A972FNL8"/>
<dbReference type="EMBL" id="JAAMPU010000091">
    <property type="protein sequence ID" value="NMH26554.1"/>
    <property type="molecule type" value="Genomic_DNA"/>
</dbReference>
<name>A0A972FNL8_9FLAO</name>
<accession>A0A972FNL8</accession>
<dbReference type="Proteomes" id="UP000712080">
    <property type="component" value="Unassembled WGS sequence"/>
</dbReference>
<comment type="caution">
    <text evidence="1">The sequence shown here is derived from an EMBL/GenBank/DDBJ whole genome shotgun (WGS) entry which is preliminary data.</text>
</comment>